<dbReference type="EMBL" id="JBHSFG010000061">
    <property type="protein sequence ID" value="MFC4469392.1"/>
    <property type="molecule type" value="Genomic_DNA"/>
</dbReference>
<dbReference type="Proteomes" id="UP001596012">
    <property type="component" value="Unassembled WGS sequence"/>
</dbReference>
<sequence length="164" mass="19096">MRYPDGGGLTAKQRARREQVRFEAAELFAQGVTPPQVARRLRVSRKSAYAWHARWRDGGAEALRSKGPSGRPSRMKPEWRAWLAAELDKGPAAHGWTEDQRWTLARVATVIARRFHVRFSQAQTWRILREMGWTVQVPVRRAAERDEEAVATWIKETWPRVERR</sequence>
<name>A0ABV8YVX6_9ACTN</name>
<comment type="caution">
    <text evidence="2">The sequence shown here is derived from an EMBL/GenBank/DDBJ whole genome shotgun (WGS) entry which is preliminary data.</text>
</comment>
<organism evidence="2 3">
    <name type="scientific">Streptomyces xiangluensis</name>
    <dbReference type="NCBI Taxonomy" id="2665720"/>
    <lineage>
        <taxon>Bacteria</taxon>
        <taxon>Bacillati</taxon>
        <taxon>Actinomycetota</taxon>
        <taxon>Actinomycetes</taxon>
        <taxon>Kitasatosporales</taxon>
        <taxon>Streptomycetaceae</taxon>
        <taxon>Streptomyces</taxon>
    </lineage>
</organism>
<proteinExistence type="predicted"/>
<feature type="domain" description="Winged helix-turn helix" evidence="1">
    <location>
        <begin position="98"/>
        <end position="157"/>
    </location>
</feature>
<dbReference type="InterPro" id="IPR009057">
    <property type="entry name" value="Homeodomain-like_sf"/>
</dbReference>
<dbReference type="Pfam" id="PF13592">
    <property type="entry name" value="HTH_33"/>
    <property type="match status" value="1"/>
</dbReference>
<dbReference type="SUPFAM" id="SSF46689">
    <property type="entry name" value="Homeodomain-like"/>
    <property type="match status" value="1"/>
</dbReference>
<evidence type="ECO:0000313" key="2">
    <source>
        <dbReference type="EMBL" id="MFC4469392.1"/>
    </source>
</evidence>
<dbReference type="Pfam" id="PF13384">
    <property type="entry name" value="HTH_23"/>
    <property type="match status" value="1"/>
</dbReference>
<keyword evidence="3" id="KW-1185">Reference proteome</keyword>
<dbReference type="InterPro" id="IPR025959">
    <property type="entry name" value="Winged_HTH_dom"/>
</dbReference>
<evidence type="ECO:0000313" key="3">
    <source>
        <dbReference type="Proteomes" id="UP001596012"/>
    </source>
</evidence>
<protein>
    <submittedName>
        <fullName evidence="2">Winged helix-turn-helix domain-containing protein</fullName>
    </submittedName>
</protein>
<gene>
    <name evidence="2" type="ORF">ACFPH6_33610</name>
</gene>
<evidence type="ECO:0000259" key="1">
    <source>
        <dbReference type="Pfam" id="PF13592"/>
    </source>
</evidence>
<reference evidence="3" key="1">
    <citation type="journal article" date="2019" name="Int. J. Syst. Evol. Microbiol.">
        <title>The Global Catalogue of Microorganisms (GCM) 10K type strain sequencing project: providing services to taxonomists for standard genome sequencing and annotation.</title>
        <authorList>
            <consortium name="The Broad Institute Genomics Platform"/>
            <consortium name="The Broad Institute Genome Sequencing Center for Infectious Disease"/>
            <person name="Wu L."/>
            <person name="Ma J."/>
        </authorList>
    </citation>
    <scope>NUCLEOTIDE SEQUENCE [LARGE SCALE GENOMIC DNA]</scope>
    <source>
        <strain evidence="3">DT43</strain>
    </source>
</reference>
<dbReference type="RefSeq" id="WP_386348320.1">
    <property type="nucleotide sequence ID" value="NZ_JBHSFG010000061.1"/>
</dbReference>
<accession>A0ABV8YVX6</accession>